<sequence>MRKNKQVIIRIYNKFSYPSVTVCLPENVRIEVDADYYLTYVMEKMKDFSSFPKKEELLELLPWSSSLPDN</sequence>
<accession>A0A3E2WZ43</accession>
<name>A0A3E2WZ43_9FIRM</name>
<evidence type="ECO:0000313" key="2">
    <source>
        <dbReference type="Proteomes" id="UP000261111"/>
    </source>
</evidence>
<evidence type="ECO:0000313" key="1">
    <source>
        <dbReference type="EMBL" id="RGC32962.1"/>
    </source>
</evidence>
<dbReference type="EMBL" id="QVIA01000007">
    <property type="protein sequence ID" value="RGC32962.1"/>
    <property type="molecule type" value="Genomic_DNA"/>
</dbReference>
<dbReference type="Proteomes" id="UP000261111">
    <property type="component" value="Unassembled WGS sequence"/>
</dbReference>
<dbReference type="AlphaFoldDB" id="A0A3E2WZ43"/>
<proteinExistence type="predicted"/>
<organism evidence="1 2">
    <name type="scientific">Hungatella hathewayi</name>
    <dbReference type="NCBI Taxonomy" id="154046"/>
    <lineage>
        <taxon>Bacteria</taxon>
        <taxon>Bacillati</taxon>
        <taxon>Bacillota</taxon>
        <taxon>Clostridia</taxon>
        <taxon>Lachnospirales</taxon>
        <taxon>Lachnospiraceae</taxon>
        <taxon>Hungatella</taxon>
    </lineage>
</organism>
<comment type="caution">
    <text evidence="1">The sequence shown here is derived from an EMBL/GenBank/DDBJ whole genome shotgun (WGS) entry which is preliminary data.</text>
</comment>
<protein>
    <recommendedName>
        <fullName evidence="3">Transposase domain-containing protein</fullName>
    </recommendedName>
</protein>
<evidence type="ECO:0008006" key="3">
    <source>
        <dbReference type="Google" id="ProtNLM"/>
    </source>
</evidence>
<gene>
    <name evidence="1" type="ORF">DWX41_07785</name>
</gene>
<reference evidence="1 2" key="1">
    <citation type="submission" date="2018-08" db="EMBL/GenBank/DDBJ databases">
        <title>A genome reference for cultivated species of the human gut microbiota.</title>
        <authorList>
            <person name="Zou Y."/>
            <person name="Xue W."/>
            <person name="Luo G."/>
        </authorList>
    </citation>
    <scope>NUCLEOTIDE SEQUENCE [LARGE SCALE GENOMIC DNA]</scope>
    <source>
        <strain evidence="1 2">AF19-21</strain>
    </source>
</reference>